<reference evidence="2 3" key="1">
    <citation type="submission" date="2021-06" db="EMBL/GenBank/DDBJ databases">
        <authorList>
            <person name="Palmer J.M."/>
        </authorList>
    </citation>
    <scope>NUCLEOTIDE SEQUENCE [LARGE SCALE GENOMIC DNA]</scope>
    <source>
        <strain evidence="2 3">GA_2019</strain>
        <tissue evidence="2">Muscle</tissue>
    </source>
</reference>
<evidence type="ECO:0000256" key="1">
    <source>
        <dbReference type="SAM" id="Phobius"/>
    </source>
</evidence>
<feature type="transmembrane region" description="Helical" evidence="1">
    <location>
        <begin position="71"/>
        <end position="92"/>
    </location>
</feature>
<sequence>MSLAEKNRFCVRKTHYSCISSQHERHVSSGGYDSTLFTLSSLKRVLCPSVSVVCESVMKANTLTLFTSIPLHLFLFPLISSPFPFLFSLSFSKGLTNGGLFRKCSRKFNRYLQ</sequence>
<evidence type="ECO:0000313" key="3">
    <source>
        <dbReference type="Proteomes" id="UP001476798"/>
    </source>
</evidence>
<proteinExistence type="predicted"/>
<evidence type="ECO:0008006" key="4">
    <source>
        <dbReference type="Google" id="ProtNLM"/>
    </source>
</evidence>
<comment type="caution">
    <text evidence="2">The sequence shown here is derived from an EMBL/GenBank/DDBJ whole genome shotgun (WGS) entry which is preliminary data.</text>
</comment>
<name>A0ABV0NQR0_9TELE</name>
<keyword evidence="1" id="KW-0812">Transmembrane</keyword>
<dbReference type="EMBL" id="JAHRIO010049993">
    <property type="protein sequence ID" value="MEQ2173751.1"/>
    <property type="molecule type" value="Genomic_DNA"/>
</dbReference>
<accession>A0ABV0NQR0</accession>
<dbReference type="Proteomes" id="UP001476798">
    <property type="component" value="Unassembled WGS sequence"/>
</dbReference>
<evidence type="ECO:0000313" key="2">
    <source>
        <dbReference type="EMBL" id="MEQ2173751.1"/>
    </source>
</evidence>
<protein>
    <recommendedName>
        <fullName evidence="4">Transmembrane protein</fullName>
    </recommendedName>
</protein>
<gene>
    <name evidence="2" type="ORF">GOODEAATRI_000624</name>
</gene>
<organism evidence="2 3">
    <name type="scientific">Goodea atripinnis</name>
    <dbReference type="NCBI Taxonomy" id="208336"/>
    <lineage>
        <taxon>Eukaryota</taxon>
        <taxon>Metazoa</taxon>
        <taxon>Chordata</taxon>
        <taxon>Craniata</taxon>
        <taxon>Vertebrata</taxon>
        <taxon>Euteleostomi</taxon>
        <taxon>Actinopterygii</taxon>
        <taxon>Neopterygii</taxon>
        <taxon>Teleostei</taxon>
        <taxon>Neoteleostei</taxon>
        <taxon>Acanthomorphata</taxon>
        <taxon>Ovalentaria</taxon>
        <taxon>Atherinomorphae</taxon>
        <taxon>Cyprinodontiformes</taxon>
        <taxon>Goodeidae</taxon>
        <taxon>Goodea</taxon>
    </lineage>
</organism>
<keyword evidence="3" id="KW-1185">Reference proteome</keyword>
<keyword evidence="1" id="KW-0472">Membrane</keyword>
<keyword evidence="1" id="KW-1133">Transmembrane helix</keyword>